<evidence type="ECO:0000313" key="2">
    <source>
        <dbReference type="EMBL" id="PSW17193.1"/>
    </source>
</evidence>
<gene>
    <name evidence="2" type="ORF">C9I98_19485</name>
</gene>
<organism evidence="2 3">
    <name type="scientific">Photobacterium sanctipauli</name>
    <dbReference type="NCBI Taxonomy" id="1342794"/>
    <lineage>
        <taxon>Bacteria</taxon>
        <taxon>Pseudomonadati</taxon>
        <taxon>Pseudomonadota</taxon>
        <taxon>Gammaproteobacteria</taxon>
        <taxon>Vibrionales</taxon>
        <taxon>Vibrionaceae</taxon>
        <taxon>Photobacterium</taxon>
    </lineage>
</organism>
<dbReference type="GO" id="GO:0000166">
    <property type="term" value="F:nucleotide binding"/>
    <property type="evidence" value="ECO:0007669"/>
    <property type="project" value="InterPro"/>
</dbReference>
<name>A0A2T3NNA1_9GAMM</name>
<dbReference type="Proteomes" id="UP000241771">
    <property type="component" value="Unassembled WGS sequence"/>
</dbReference>
<accession>A0A2T3NNA1</accession>
<sequence length="338" mass="38194">MINIGIVGTGLMASVIASSCRKIGIPIHSVLSRNLESARSFGEKYKVPIERCFSDEMAFYSDEALKAVYIATPTSMKQKHINQALDFKKHMLVEKPIPNSFLVNNTLNQVSSSNLIFMDASHFLHNEFMVELPSLINKFVGNITRIDADFIWPSIDDGHIKFKPKLEPNGALGDLGWYPIRILQTLCDCDDSMILNPVIFNNDNDCTVGFNAIGYVDKTIFNISSSYHGATVRQELIISGDKGEIRVNDFVMPYCGSFVYGKVVDSLKVTISSGFLPLVEKQERRIVFDDYQHHQMLKCFQQSIDGARDESWWDSQHLMLRTVSMIEHIKEKAVVINV</sequence>
<evidence type="ECO:0000259" key="1">
    <source>
        <dbReference type="Pfam" id="PF01408"/>
    </source>
</evidence>
<dbReference type="SUPFAM" id="SSF55347">
    <property type="entry name" value="Glyceraldehyde-3-phosphate dehydrogenase-like, C-terminal domain"/>
    <property type="match status" value="1"/>
</dbReference>
<dbReference type="RefSeq" id="WP_107272376.1">
    <property type="nucleotide sequence ID" value="NZ_PYMA01000015.1"/>
</dbReference>
<dbReference type="PANTHER" id="PTHR46368:SF4">
    <property type="entry name" value="OS10G0403700 PROTEIN"/>
    <property type="match status" value="1"/>
</dbReference>
<reference evidence="2 3" key="1">
    <citation type="submission" date="2018-01" db="EMBL/GenBank/DDBJ databases">
        <title>Whole genome sequencing of Histamine producing bacteria.</title>
        <authorList>
            <person name="Butler K."/>
        </authorList>
    </citation>
    <scope>NUCLEOTIDE SEQUENCE [LARGE SCALE GENOMIC DNA]</scope>
    <source>
        <strain evidence="2 3">DSM 100436</strain>
    </source>
</reference>
<dbReference type="Gene3D" id="3.40.50.720">
    <property type="entry name" value="NAD(P)-binding Rossmann-like Domain"/>
    <property type="match status" value="1"/>
</dbReference>
<dbReference type="InterPro" id="IPR036291">
    <property type="entry name" value="NAD(P)-bd_dom_sf"/>
</dbReference>
<dbReference type="Gene3D" id="3.30.360.10">
    <property type="entry name" value="Dihydrodipicolinate Reductase, domain 2"/>
    <property type="match status" value="1"/>
</dbReference>
<proteinExistence type="predicted"/>
<feature type="domain" description="Gfo/Idh/MocA-like oxidoreductase N-terminal" evidence="1">
    <location>
        <begin position="2"/>
        <end position="97"/>
    </location>
</feature>
<dbReference type="InterPro" id="IPR000683">
    <property type="entry name" value="Gfo/Idh/MocA-like_OxRdtase_N"/>
</dbReference>
<dbReference type="PANTHER" id="PTHR46368">
    <property type="match status" value="1"/>
</dbReference>
<evidence type="ECO:0000313" key="3">
    <source>
        <dbReference type="Proteomes" id="UP000241771"/>
    </source>
</evidence>
<dbReference type="EMBL" id="PYMA01000015">
    <property type="protein sequence ID" value="PSW17193.1"/>
    <property type="molecule type" value="Genomic_DNA"/>
</dbReference>
<comment type="caution">
    <text evidence="2">The sequence shown here is derived from an EMBL/GenBank/DDBJ whole genome shotgun (WGS) entry which is preliminary data.</text>
</comment>
<dbReference type="AlphaFoldDB" id="A0A2T3NNA1"/>
<keyword evidence="3" id="KW-1185">Reference proteome</keyword>
<dbReference type="SUPFAM" id="SSF51735">
    <property type="entry name" value="NAD(P)-binding Rossmann-fold domains"/>
    <property type="match status" value="1"/>
</dbReference>
<protein>
    <recommendedName>
        <fullName evidence="1">Gfo/Idh/MocA-like oxidoreductase N-terminal domain-containing protein</fullName>
    </recommendedName>
</protein>
<dbReference type="Pfam" id="PF01408">
    <property type="entry name" value="GFO_IDH_MocA"/>
    <property type="match status" value="1"/>
</dbReference>